<proteinExistence type="predicted"/>
<evidence type="ECO:0000313" key="4">
    <source>
        <dbReference type="EMBL" id="KAF8757583.1"/>
    </source>
</evidence>
<name>A0A8H7IFC1_9AGAM</name>
<evidence type="ECO:0000256" key="2">
    <source>
        <dbReference type="ARBA" id="ARBA00023242"/>
    </source>
</evidence>
<keyword evidence="2" id="KW-0539">Nucleus</keyword>
<evidence type="ECO:0008006" key="6">
    <source>
        <dbReference type="Google" id="ProtNLM"/>
    </source>
</evidence>
<reference evidence="4" key="1">
    <citation type="submission" date="2020-09" db="EMBL/GenBank/DDBJ databases">
        <title>Comparative genome analyses of four rice-infecting Rhizoctonia solani isolates reveal extensive enrichment of homogalacturonan modification genes.</title>
        <authorList>
            <person name="Lee D.-Y."/>
            <person name="Jeon J."/>
            <person name="Kim K.-T."/>
            <person name="Cheong K."/>
            <person name="Song H."/>
            <person name="Choi G."/>
            <person name="Ko J."/>
            <person name="Opiyo S.O."/>
            <person name="Zuo S."/>
            <person name="Madhav S."/>
            <person name="Lee Y.-H."/>
            <person name="Wang G.-L."/>
        </authorList>
    </citation>
    <scope>NUCLEOTIDE SEQUENCE</scope>
    <source>
        <strain evidence="4">AG1-IA B2</strain>
    </source>
</reference>
<protein>
    <recommendedName>
        <fullName evidence="6">Transcription factor domain-containing protein</fullName>
    </recommendedName>
</protein>
<dbReference type="CDD" id="cd12148">
    <property type="entry name" value="fungal_TF_MHR"/>
    <property type="match status" value="1"/>
</dbReference>
<gene>
    <name evidence="4" type="ORF">RHS01_03479</name>
</gene>
<dbReference type="EMBL" id="JACYCF010000004">
    <property type="protein sequence ID" value="KAF8757583.1"/>
    <property type="molecule type" value="Genomic_DNA"/>
</dbReference>
<feature type="region of interest" description="Disordered" evidence="3">
    <location>
        <begin position="1"/>
        <end position="39"/>
    </location>
</feature>
<sequence>MTPERAIREGICQNRHTGSDVAMRTGGRPKSSGANDIARSKPIELAQTLDWATAWASQNSAQKPLAAFLRPVYANENFEGEFGGISCLWIGIYLRVSSFLSHPSRTMYHGLSANLEWEEMVDGRRFEPRPRNQWTGASIFDCQSGSLRVCQRISDHINAGQALTYDFLLAYEHRVNERLGLVAPCLLQRDHILERDDRVAWERIMLTIGLNNRCIRLHRRYMLRGYTVLEYRGSTEKCINAAKSMLHIYQEAQSIDFPGITWWVVCMHSFAAAVVLLMDQFYARTAVGGETPPPAEMETRRRHIFQAISLLSVVGNTNNLARRAARVLAILADELARRRHTFSPPDLHPSLSTSLHISAMDRLRDHPGDAHLGSWVSAGLGPATVPDAELQAAPVSVRGMPPEIEAFWTRVFELDLPVAEDPRDDRSNH</sequence>
<dbReference type="Proteomes" id="UP000614334">
    <property type="component" value="Unassembled WGS sequence"/>
</dbReference>
<comment type="subcellular location">
    <subcellularLocation>
        <location evidence="1">Nucleus</location>
    </subcellularLocation>
</comment>
<evidence type="ECO:0000256" key="3">
    <source>
        <dbReference type="SAM" id="MobiDB-lite"/>
    </source>
</evidence>
<dbReference type="GO" id="GO:0005634">
    <property type="term" value="C:nucleus"/>
    <property type="evidence" value="ECO:0007669"/>
    <property type="project" value="UniProtKB-SubCell"/>
</dbReference>
<accession>A0A8H7IFC1</accession>
<evidence type="ECO:0000313" key="5">
    <source>
        <dbReference type="Proteomes" id="UP000614334"/>
    </source>
</evidence>
<dbReference type="PANTHER" id="PTHR31001">
    <property type="entry name" value="UNCHARACTERIZED TRANSCRIPTIONAL REGULATORY PROTEIN"/>
    <property type="match status" value="1"/>
</dbReference>
<evidence type="ECO:0000256" key="1">
    <source>
        <dbReference type="ARBA" id="ARBA00004123"/>
    </source>
</evidence>
<comment type="caution">
    <text evidence="4">The sequence shown here is derived from an EMBL/GenBank/DDBJ whole genome shotgun (WGS) entry which is preliminary data.</text>
</comment>
<dbReference type="AlphaFoldDB" id="A0A8H7IFC1"/>
<dbReference type="InterPro" id="IPR050613">
    <property type="entry name" value="Sec_Metabolite_Reg"/>
</dbReference>
<dbReference type="PANTHER" id="PTHR31001:SF90">
    <property type="entry name" value="CENTROMERE DNA-BINDING PROTEIN COMPLEX CBF3 SUBUNIT B"/>
    <property type="match status" value="1"/>
</dbReference>
<organism evidence="4 5">
    <name type="scientific">Rhizoctonia solani</name>
    <dbReference type="NCBI Taxonomy" id="456999"/>
    <lineage>
        <taxon>Eukaryota</taxon>
        <taxon>Fungi</taxon>
        <taxon>Dikarya</taxon>
        <taxon>Basidiomycota</taxon>
        <taxon>Agaricomycotina</taxon>
        <taxon>Agaricomycetes</taxon>
        <taxon>Cantharellales</taxon>
        <taxon>Ceratobasidiaceae</taxon>
        <taxon>Rhizoctonia</taxon>
    </lineage>
</organism>